<dbReference type="InterPro" id="IPR001849">
    <property type="entry name" value="PH_domain"/>
</dbReference>
<reference evidence="3 4" key="1">
    <citation type="submission" date="2018-08" db="EMBL/GenBank/DDBJ databases">
        <title>Aphanomyces genome sequencing and annotation.</title>
        <authorList>
            <person name="Minardi D."/>
            <person name="Oidtmann B."/>
            <person name="Van Der Giezen M."/>
            <person name="Studholme D.J."/>
        </authorList>
    </citation>
    <scope>NUCLEOTIDE SEQUENCE [LARGE SCALE GENOMIC DNA]</scope>
    <source>
        <strain evidence="3 4">NJM0002</strain>
    </source>
</reference>
<dbReference type="Proteomes" id="UP000285060">
    <property type="component" value="Unassembled WGS sequence"/>
</dbReference>
<feature type="region of interest" description="Disordered" evidence="1">
    <location>
        <begin position="1"/>
        <end position="22"/>
    </location>
</feature>
<dbReference type="PANTHER" id="PTHR31723:SF10">
    <property type="entry name" value="PATHOGEN-RELATED PROTEIN"/>
    <property type="match status" value="1"/>
</dbReference>
<dbReference type="InterPro" id="IPR053218">
    <property type="entry name" value="Pathogen-related_defense"/>
</dbReference>
<proteinExistence type="predicted"/>
<gene>
    <name evidence="3" type="ORF">DYB32_000317</name>
</gene>
<feature type="compositionally biased region" description="Polar residues" evidence="1">
    <location>
        <begin position="1"/>
        <end position="12"/>
    </location>
</feature>
<dbReference type="SMART" id="SM00233">
    <property type="entry name" value="PH"/>
    <property type="match status" value="1"/>
</dbReference>
<sequence length="344" mass="38898">MSRTPTSLSRSCRTPGRSPVGLSSSVAERAKLVRQHGYLLKKTLFRGFRAQYFSINFYSAKLHCFADYNDFNMWNSQGQPRDSSSLVGGKKAVTPLRAHHIVAVDEDETTKWKLILTVRRNFSITSKTEKMILLAESCDDFSDWLDAFHDVLQRTSFWETTSYSKSWSDNATGSSRNMLFRPPHNGADMSSPILETALRIFVMDVAHKPNVYQWQSISLPTFWFQSNDDAPMCGPEALATLRHTLLGLVPLHNTSLDMVADVFGAGCPLEVLHVYTTSPSFYFSWRQWGAFTGSFEGRRGNGENVEISGFGHMLLDVEGYHMHSLQLFCHDEALKDALRRNFAA</sequence>
<keyword evidence="4" id="KW-1185">Reference proteome</keyword>
<evidence type="ECO:0000313" key="4">
    <source>
        <dbReference type="Proteomes" id="UP000285060"/>
    </source>
</evidence>
<accession>A0A418BAB0</accession>
<dbReference type="PROSITE" id="PS50003">
    <property type="entry name" value="PH_DOMAIN"/>
    <property type="match status" value="1"/>
</dbReference>
<dbReference type="PANTHER" id="PTHR31723">
    <property type="entry name" value="PATHOGENESIS-RELATED FAMILY PROTEIN"/>
    <property type="match status" value="1"/>
</dbReference>
<evidence type="ECO:0000313" key="3">
    <source>
        <dbReference type="EMBL" id="RHY35172.1"/>
    </source>
</evidence>
<comment type="caution">
    <text evidence="3">The sequence shown here is derived from an EMBL/GenBank/DDBJ whole genome shotgun (WGS) entry which is preliminary data.</text>
</comment>
<evidence type="ECO:0000256" key="1">
    <source>
        <dbReference type="SAM" id="MobiDB-lite"/>
    </source>
</evidence>
<dbReference type="EMBL" id="QUSY01000007">
    <property type="protein sequence ID" value="RHY35172.1"/>
    <property type="molecule type" value="Genomic_DNA"/>
</dbReference>
<protein>
    <recommendedName>
        <fullName evidence="2">PH domain-containing protein</fullName>
    </recommendedName>
</protein>
<organism evidence="3 4">
    <name type="scientific">Aphanomyces invadans</name>
    <dbReference type="NCBI Taxonomy" id="157072"/>
    <lineage>
        <taxon>Eukaryota</taxon>
        <taxon>Sar</taxon>
        <taxon>Stramenopiles</taxon>
        <taxon>Oomycota</taxon>
        <taxon>Saprolegniomycetes</taxon>
        <taxon>Saprolegniales</taxon>
        <taxon>Verrucalvaceae</taxon>
        <taxon>Aphanomyces</taxon>
    </lineage>
</organism>
<dbReference type="SUPFAM" id="SSF50729">
    <property type="entry name" value="PH domain-like"/>
    <property type="match status" value="1"/>
</dbReference>
<evidence type="ECO:0000259" key="2">
    <source>
        <dbReference type="PROSITE" id="PS50003"/>
    </source>
</evidence>
<feature type="domain" description="PH" evidence="2">
    <location>
        <begin position="32"/>
        <end position="153"/>
    </location>
</feature>
<dbReference type="Gene3D" id="2.30.29.30">
    <property type="entry name" value="Pleckstrin-homology domain (PH domain)/Phosphotyrosine-binding domain (PTB)"/>
    <property type="match status" value="1"/>
</dbReference>
<dbReference type="InterPro" id="IPR011993">
    <property type="entry name" value="PH-like_dom_sf"/>
</dbReference>
<dbReference type="VEuPathDB" id="FungiDB:H310_11183"/>
<name>A0A418BAB0_9STRA</name>
<dbReference type="AlphaFoldDB" id="A0A418BAB0"/>